<organism evidence="2 3">
    <name type="scientific">Kipferlia bialata</name>
    <dbReference type="NCBI Taxonomy" id="797122"/>
    <lineage>
        <taxon>Eukaryota</taxon>
        <taxon>Metamonada</taxon>
        <taxon>Carpediemonas-like organisms</taxon>
        <taxon>Kipferlia</taxon>
    </lineage>
</organism>
<dbReference type="GO" id="GO:0005524">
    <property type="term" value="F:ATP binding"/>
    <property type="evidence" value="ECO:0007669"/>
    <property type="project" value="InterPro"/>
</dbReference>
<dbReference type="InterPro" id="IPR031327">
    <property type="entry name" value="MCM"/>
</dbReference>
<dbReference type="Gene3D" id="3.40.50.300">
    <property type="entry name" value="P-loop containing nucleotide triphosphate hydrolases"/>
    <property type="match status" value="1"/>
</dbReference>
<dbReference type="InterPro" id="IPR041562">
    <property type="entry name" value="MCM_lid"/>
</dbReference>
<dbReference type="OrthoDB" id="422555at2759"/>
<dbReference type="GO" id="GO:0003697">
    <property type="term" value="F:single-stranded DNA binding"/>
    <property type="evidence" value="ECO:0007669"/>
    <property type="project" value="TreeGrafter"/>
</dbReference>
<dbReference type="PANTHER" id="PTHR11630:SF44">
    <property type="entry name" value="DNA REPLICATION LICENSING FACTOR MCM2"/>
    <property type="match status" value="1"/>
</dbReference>
<dbReference type="GO" id="GO:0000727">
    <property type="term" value="P:double-strand break repair via break-induced replication"/>
    <property type="evidence" value="ECO:0007669"/>
    <property type="project" value="TreeGrafter"/>
</dbReference>
<keyword evidence="3" id="KW-1185">Reference proteome</keyword>
<dbReference type="GO" id="GO:0043138">
    <property type="term" value="F:3'-5' DNA helicase activity"/>
    <property type="evidence" value="ECO:0007669"/>
    <property type="project" value="TreeGrafter"/>
</dbReference>
<feature type="non-terminal residue" evidence="2">
    <location>
        <position position="1"/>
    </location>
</feature>
<dbReference type="GO" id="GO:0005634">
    <property type="term" value="C:nucleus"/>
    <property type="evidence" value="ECO:0007669"/>
    <property type="project" value="TreeGrafter"/>
</dbReference>
<dbReference type="GO" id="GO:0017116">
    <property type="term" value="F:single-stranded DNA helicase activity"/>
    <property type="evidence" value="ECO:0007669"/>
    <property type="project" value="TreeGrafter"/>
</dbReference>
<proteinExistence type="predicted"/>
<name>A0A9K3GQE1_9EUKA</name>
<dbReference type="InterPro" id="IPR027417">
    <property type="entry name" value="P-loop_NTPase"/>
</dbReference>
<evidence type="ECO:0000313" key="3">
    <source>
        <dbReference type="Proteomes" id="UP000265618"/>
    </source>
</evidence>
<comment type="caution">
    <text evidence="2">The sequence shown here is derived from an EMBL/GenBank/DDBJ whole genome shotgun (WGS) entry which is preliminary data.</text>
</comment>
<dbReference type="EMBL" id="BDIP01008056">
    <property type="protein sequence ID" value="GIQ91632.1"/>
    <property type="molecule type" value="Genomic_DNA"/>
</dbReference>
<protein>
    <submittedName>
        <fullName evidence="2">DNA replication licensing factor Mcm2</fullName>
    </submittedName>
</protein>
<dbReference type="Pfam" id="PF17855">
    <property type="entry name" value="MCM_lid"/>
    <property type="match status" value="1"/>
</dbReference>
<reference evidence="2 3" key="1">
    <citation type="journal article" date="2018" name="PLoS ONE">
        <title>The draft genome of Kipferlia bialata reveals reductive genome evolution in fornicate parasites.</title>
        <authorList>
            <person name="Tanifuji G."/>
            <person name="Takabayashi S."/>
            <person name="Kume K."/>
            <person name="Takagi M."/>
            <person name="Nakayama T."/>
            <person name="Kamikawa R."/>
            <person name="Inagaki Y."/>
            <person name="Hashimoto T."/>
        </authorList>
    </citation>
    <scope>NUCLEOTIDE SEQUENCE [LARGE SCALE GENOMIC DNA]</scope>
    <source>
        <strain evidence="2">NY0173</strain>
    </source>
</reference>
<feature type="domain" description="MCM AAA-lid" evidence="1">
    <location>
        <begin position="92"/>
        <end position="149"/>
    </location>
</feature>
<feature type="non-terminal residue" evidence="2">
    <location>
        <position position="149"/>
    </location>
</feature>
<evidence type="ECO:0000313" key="2">
    <source>
        <dbReference type="EMBL" id="GIQ91632.1"/>
    </source>
</evidence>
<dbReference type="AlphaFoldDB" id="A0A9K3GQE1"/>
<dbReference type="PANTHER" id="PTHR11630">
    <property type="entry name" value="DNA REPLICATION LICENSING FACTOR MCM FAMILY MEMBER"/>
    <property type="match status" value="1"/>
</dbReference>
<accession>A0A9K3GQE1</accession>
<gene>
    <name evidence="2" type="ORF">KIPB_014975</name>
</gene>
<dbReference type="GO" id="GO:1902975">
    <property type="term" value="P:mitotic DNA replication initiation"/>
    <property type="evidence" value="ECO:0007669"/>
    <property type="project" value="TreeGrafter"/>
</dbReference>
<dbReference type="GO" id="GO:0042555">
    <property type="term" value="C:MCM complex"/>
    <property type="evidence" value="ECO:0007669"/>
    <property type="project" value="TreeGrafter"/>
</dbReference>
<sequence>FDIICVLIDRVDTVADERLAKFVVSSHQRNHRDAQNAQKRVMNGDMLTEEEEERELECDPLIGANPPVPDKVTSIDAYHEACLDPDQPMPQDFLRKYIEYARSKQPRVNNVDTHRLQQLYMELRAQSAQSGGQQVTARQIESVIRIAEA</sequence>
<evidence type="ECO:0000259" key="1">
    <source>
        <dbReference type="Pfam" id="PF17855"/>
    </source>
</evidence>
<dbReference type="Proteomes" id="UP000265618">
    <property type="component" value="Unassembled WGS sequence"/>
</dbReference>